<sequence length="529" mass="60247">MADAATTATNGGDPTTKPSFRCPETCNYDTPEMPTFEEFCSSAPIRTTRASEPPAGTQRHLHPQHEEQQVQLQQEKPPVLVQQLEQQQKQQRQAELQQQQQPQRDQERRPQQTPHQQQQQKPPDPQQRRQQSLQHTQLRPQQQKQPPAPPQQVHNLQQQQLQQPSKHEANSGKGTEVKLPVEQKSEGYLKEFEELTRKPPRLRAGEEPDGLPLATTFCNASLEERRNIWDRLWELDKKACETVCQMEKLFDRFDCNLRYSVRWSCKHCLDSYREWTCAMRLPIFHPMTGALWKPCRSICTDVEERCPHFHPIQGEAYAGEPLFYCIDPNIAEPENKSLFASSDRCYMACWLKENPKARLPEIFTNSDMATLISPTNRDETTQASIKVDLNTVGRNENQRDELLETTPAPLPVDVIVSDTNTESVDGDNTTDRDSQGCPAIDWLQEDPSLKSISTENRVGQSLTSAAISFRRAHQPRLWSMVWIGVGSLLLGRSSSSKRSLFCVFCGVVGVVFFSSSFCSSSGRFQEAAT</sequence>
<dbReference type="InterPro" id="IPR055288">
    <property type="entry name" value="NALCN_aux_factor_1/2"/>
</dbReference>
<dbReference type="KEGG" id="goe:114828230"/>
<gene>
    <name evidence="9" type="primary">LOC114828230</name>
</gene>
<evidence type="ECO:0000256" key="3">
    <source>
        <dbReference type="ARBA" id="ARBA00022989"/>
    </source>
</evidence>
<accession>A0AAJ7WHN3</accession>
<feature type="compositionally biased region" description="Low complexity" evidence="7">
    <location>
        <begin position="1"/>
        <end position="16"/>
    </location>
</feature>
<evidence type="ECO:0000256" key="7">
    <source>
        <dbReference type="SAM" id="MobiDB-lite"/>
    </source>
</evidence>
<feature type="compositionally biased region" description="Basic and acidic residues" evidence="7">
    <location>
        <begin position="165"/>
        <end position="183"/>
    </location>
</feature>
<dbReference type="AlphaFoldDB" id="A0AAJ7WHN3"/>
<dbReference type="RefSeq" id="XP_028967320.1">
    <property type="nucleotide sequence ID" value="XM_029111487.1"/>
</dbReference>
<name>A0AAJ7WHN3_9ACAR</name>
<evidence type="ECO:0000256" key="2">
    <source>
        <dbReference type="ARBA" id="ARBA00022692"/>
    </source>
</evidence>
<evidence type="ECO:0000256" key="5">
    <source>
        <dbReference type="ARBA" id="ARBA00023180"/>
    </source>
</evidence>
<feature type="compositionally biased region" description="Low complexity" evidence="7">
    <location>
        <begin position="111"/>
        <end position="121"/>
    </location>
</feature>
<feature type="compositionally biased region" description="Low complexity" evidence="7">
    <location>
        <begin position="69"/>
        <end position="103"/>
    </location>
</feature>
<organism evidence="8 9">
    <name type="scientific">Galendromus occidentalis</name>
    <name type="common">western predatory mite</name>
    <dbReference type="NCBI Taxonomy" id="34638"/>
    <lineage>
        <taxon>Eukaryota</taxon>
        <taxon>Metazoa</taxon>
        <taxon>Ecdysozoa</taxon>
        <taxon>Arthropoda</taxon>
        <taxon>Chelicerata</taxon>
        <taxon>Arachnida</taxon>
        <taxon>Acari</taxon>
        <taxon>Parasitiformes</taxon>
        <taxon>Mesostigmata</taxon>
        <taxon>Gamasina</taxon>
        <taxon>Phytoseioidea</taxon>
        <taxon>Phytoseiidae</taxon>
        <taxon>Typhlodrominae</taxon>
        <taxon>Galendromus</taxon>
    </lineage>
</organism>
<keyword evidence="4" id="KW-0472">Membrane</keyword>
<proteinExistence type="inferred from homology"/>
<evidence type="ECO:0000313" key="8">
    <source>
        <dbReference type="Proteomes" id="UP000694867"/>
    </source>
</evidence>
<keyword evidence="3" id="KW-1133">Transmembrane helix</keyword>
<dbReference type="GeneID" id="114828230"/>
<keyword evidence="8" id="KW-1185">Reference proteome</keyword>
<keyword evidence="2" id="KW-0812">Transmembrane</keyword>
<evidence type="ECO:0000256" key="1">
    <source>
        <dbReference type="ARBA" id="ARBA00004141"/>
    </source>
</evidence>
<comment type="subcellular location">
    <subcellularLocation>
        <location evidence="1">Membrane</location>
        <topology evidence="1">Multi-pass membrane protein</topology>
    </subcellularLocation>
</comment>
<reference evidence="9" key="1">
    <citation type="submission" date="2025-08" db="UniProtKB">
        <authorList>
            <consortium name="RefSeq"/>
        </authorList>
    </citation>
    <scope>IDENTIFICATION</scope>
</reference>
<evidence type="ECO:0000256" key="6">
    <source>
        <dbReference type="ARBA" id="ARBA00029445"/>
    </source>
</evidence>
<evidence type="ECO:0000256" key="4">
    <source>
        <dbReference type="ARBA" id="ARBA00023136"/>
    </source>
</evidence>
<protein>
    <submittedName>
        <fullName evidence="9">Uncharacterized protein LOC114828230</fullName>
    </submittedName>
</protein>
<dbReference type="GO" id="GO:0015275">
    <property type="term" value="F:stretch-activated, monoatomic cation-selective, calcium channel activity"/>
    <property type="evidence" value="ECO:0007669"/>
    <property type="project" value="TreeGrafter"/>
</dbReference>
<dbReference type="Proteomes" id="UP000694867">
    <property type="component" value="Unplaced"/>
</dbReference>
<feature type="region of interest" description="Disordered" evidence="7">
    <location>
        <begin position="1"/>
        <end position="183"/>
    </location>
</feature>
<evidence type="ECO:0000313" key="9">
    <source>
        <dbReference type="RefSeq" id="XP_028967320.1"/>
    </source>
</evidence>
<dbReference type="GO" id="GO:0098703">
    <property type="term" value="P:calcium ion import across plasma membrane"/>
    <property type="evidence" value="ECO:0007669"/>
    <property type="project" value="TreeGrafter"/>
</dbReference>
<feature type="compositionally biased region" description="Low complexity" evidence="7">
    <location>
        <begin position="128"/>
        <end position="163"/>
    </location>
</feature>
<dbReference type="GO" id="GO:0005886">
    <property type="term" value="C:plasma membrane"/>
    <property type="evidence" value="ECO:0007669"/>
    <property type="project" value="TreeGrafter"/>
</dbReference>
<dbReference type="PANTHER" id="PTHR15819">
    <property type="entry name" value="TRANSMEMBRANE PROTEIN FAM155"/>
    <property type="match status" value="1"/>
</dbReference>
<comment type="similarity">
    <text evidence="6">Belongs to the NALF family.</text>
</comment>
<dbReference type="PANTHER" id="PTHR15819:SF11">
    <property type="entry name" value="MID1, ISOFORM A"/>
    <property type="match status" value="1"/>
</dbReference>
<keyword evidence="5" id="KW-0325">Glycoprotein</keyword>